<dbReference type="InterPro" id="IPR051617">
    <property type="entry name" value="UNC-93-like_regulator"/>
</dbReference>
<sequence length="467" mass="51064">MIEKATFNVWQLGIWFFFNFFAFNSQGFIEEVVINSASASQKINSHAGYYSLAIIYAVFTVANFVAAPIVDILSPKWAMVFGALCYAAFQAGFFFLNEIYLYISSAILGFGAAIIWTGQGSYLSQNCTKDTTSRNSALLWGIGESSLIGGGIFLCAMFGTTSAARLTPKTIKILYGVFTVLAITSACIFACLRSPVYPEVKDNDSSGELISGTFKLMTTKKMLLLSVVFSYTGIELSFWSAIYPTCISFTRRLGTNTNFLLALNMITSGCGQVTAGLLFGVLGEKLRKIRRDYVVLLGAAIHLLAFGLCYTNFPTEASLKQSDDTGAIFTPIISIALIIGFLLGFGDAAWNTQLYSYICDVFTDKSSQAFAVFRFYQSALSCAAFFYSPVVHLHWHLSILSMTAILASVIFFIAESIERNNESSSDSAEVSSLKENKNSSKENDKNSKESAGESVKSVKSERSDTEV</sequence>
<feature type="compositionally biased region" description="Basic and acidic residues" evidence="9">
    <location>
        <begin position="432"/>
        <end position="467"/>
    </location>
</feature>
<proteinExistence type="inferred from homology"/>
<dbReference type="InterPro" id="IPR036259">
    <property type="entry name" value="MFS_trans_sf"/>
</dbReference>
<feature type="transmembrane region" description="Helical" evidence="10">
    <location>
        <begin position="173"/>
        <end position="192"/>
    </location>
</feature>
<comment type="subcellular location">
    <subcellularLocation>
        <location evidence="1">Membrane</location>
        <topology evidence="1">Multi-pass membrane protein</topology>
    </subcellularLocation>
</comment>
<evidence type="ECO:0000256" key="3">
    <source>
        <dbReference type="ARBA" id="ARBA00022692"/>
    </source>
</evidence>
<feature type="transmembrane region" description="Helical" evidence="10">
    <location>
        <begin position="99"/>
        <end position="116"/>
    </location>
</feature>
<feature type="transmembrane region" description="Helical" evidence="10">
    <location>
        <begin position="222"/>
        <end position="242"/>
    </location>
</feature>
<gene>
    <name evidence="11" type="ORF">CBOVIS_LOCUS9744</name>
</gene>
<feature type="region of interest" description="Disordered" evidence="9">
    <location>
        <begin position="421"/>
        <end position="467"/>
    </location>
</feature>
<dbReference type="GO" id="GO:0016020">
    <property type="term" value="C:membrane"/>
    <property type="evidence" value="ECO:0007669"/>
    <property type="project" value="UniProtKB-SubCell"/>
</dbReference>
<dbReference type="SUPFAM" id="SSF103473">
    <property type="entry name" value="MFS general substrate transporter"/>
    <property type="match status" value="1"/>
</dbReference>
<protein>
    <recommendedName>
        <fullName evidence="7">UNC93-like protein MFSD11</fullName>
    </recommendedName>
    <alternativeName>
        <fullName evidence="8">Major facilitator superfamily domain-containing protein 11</fullName>
    </alternativeName>
</protein>
<keyword evidence="4 10" id="KW-1133">Transmembrane helix</keyword>
<evidence type="ECO:0000256" key="8">
    <source>
        <dbReference type="ARBA" id="ARBA00041910"/>
    </source>
</evidence>
<feature type="transmembrane region" description="Helical" evidence="10">
    <location>
        <begin position="262"/>
        <end position="282"/>
    </location>
</feature>
<keyword evidence="3 10" id="KW-0812">Transmembrane</keyword>
<evidence type="ECO:0000313" key="12">
    <source>
        <dbReference type="Proteomes" id="UP000494206"/>
    </source>
</evidence>
<dbReference type="InterPro" id="IPR010291">
    <property type="entry name" value="Ion_channel_UNC-93"/>
</dbReference>
<dbReference type="PANTHER" id="PTHR23294:SF0">
    <property type="entry name" value="UNC93-LIKE PROTEIN MFSD11"/>
    <property type="match status" value="1"/>
</dbReference>
<keyword evidence="12" id="KW-1185">Reference proteome</keyword>
<organism evidence="11 12">
    <name type="scientific">Caenorhabditis bovis</name>
    <dbReference type="NCBI Taxonomy" id="2654633"/>
    <lineage>
        <taxon>Eukaryota</taxon>
        <taxon>Metazoa</taxon>
        <taxon>Ecdysozoa</taxon>
        <taxon>Nematoda</taxon>
        <taxon>Chromadorea</taxon>
        <taxon>Rhabditida</taxon>
        <taxon>Rhabditina</taxon>
        <taxon>Rhabditomorpha</taxon>
        <taxon>Rhabditoidea</taxon>
        <taxon>Rhabditidae</taxon>
        <taxon>Peloderinae</taxon>
        <taxon>Caenorhabditis</taxon>
    </lineage>
</organism>
<evidence type="ECO:0000256" key="6">
    <source>
        <dbReference type="ARBA" id="ARBA00023180"/>
    </source>
</evidence>
<evidence type="ECO:0000256" key="7">
    <source>
        <dbReference type="ARBA" id="ARBA00040302"/>
    </source>
</evidence>
<name>A0A8S1EW20_9PELO</name>
<dbReference type="AlphaFoldDB" id="A0A8S1EW20"/>
<dbReference type="Proteomes" id="UP000494206">
    <property type="component" value="Unassembled WGS sequence"/>
</dbReference>
<feature type="transmembrane region" description="Helical" evidence="10">
    <location>
        <begin position="12"/>
        <end position="29"/>
    </location>
</feature>
<evidence type="ECO:0000256" key="10">
    <source>
        <dbReference type="SAM" id="Phobius"/>
    </source>
</evidence>
<dbReference type="OrthoDB" id="196103at2759"/>
<dbReference type="Gene3D" id="1.20.1250.20">
    <property type="entry name" value="MFS general substrate transporter like domains"/>
    <property type="match status" value="1"/>
</dbReference>
<keyword evidence="6" id="KW-0325">Glycoprotein</keyword>
<feature type="transmembrane region" description="Helical" evidence="10">
    <location>
        <begin position="393"/>
        <end position="414"/>
    </location>
</feature>
<reference evidence="11 12" key="1">
    <citation type="submission" date="2020-04" db="EMBL/GenBank/DDBJ databases">
        <authorList>
            <person name="Laetsch R D."/>
            <person name="Stevens L."/>
            <person name="Kumar S."/>
            <person name="Blaxter L. M."/>
        </authorList>
    </citation>
    <scope>NUCLEOTIDE SEQUENCE [LARGE SCALE GENOMIC DNA]</scope>
</reference>
<feature type="transmembrane region" description="Helical" evidence="10">
    <location>
        <begin position="294"/>
        <end position="313"/>
    </location>
</feature>
<feature type="transmembrane region" description="Helical" evidence="10">
    <location>
        <begin position="325"/>
        <end position="348"/>
    </location>
</feature>
<evidence type="ECO:0000256" key="2">
    <source>
        <dbReference type="ARBA" id="ARBA00009172"/>
    </source>
</evidence>
<dbReference type="EMBL" id="CADEPM010000006">
    <property type="protein sequence ID" value="CAB3407891.1"/>
    <property type="molecule type" value="Genomic_DNA"/>
</dbReference>
<accession>A0A8S1EW20</accession>
<evidence type="ECO:0000256" key="5">
    <source>
        <dbReference type="ARBA" id="ARBA00023136"/>
    </source>
</evidence>
<comment type="caution">
    <text evidence="11">The sequence shown here is derived from an EMBL/GenBank/DDBJ whole genome shotgun (WGS) entry which is preliminary data.</text>
</comment>
<keyword evidence="5 10" id="KW-0472">Membrane</keyword>
<dbReference type="PANTHER" id="PTHR23294">
    <property type="entry name" value="ET TRANSLATION PRODUCT-RELATED"/>
    <property type="match status" value="1"/>
</dbReference>
<comment type="similarity">
    <text evidence="2">Belongs to the unc-93 family.</text>
</comment>
<evidence type="ECO:0000256" key="9">
    <source>
        <dbReference type="SAM" id="MobiDB-lite"/>
    </source>
</evidence>
<evidence type="ECO:0000256" key="1">
    <source>
        <dbReference type="ARBA" id="ARBA00004141"/>
    </source>
</evidence>
<feature type="transmembrane region" description="Helical" evidence="10">
    <location>
        <begin position="137"/>
        <end position="161"/>
    </location>
</feature>
<feature type="transmembrane region" description="Helical" evidence="10">
    <location>
        <begin position="369"/>
        <end position="387"/>
    </location>
</feature>
<evidence type="ECO:0000313" key="11">
    <source>
        <dbReference type="EMBL" id="CAB3407891.1"/>
    </source>
</evidence>
<feature type="transmembrane region" description="Helical" evidence="10">
    <location>
        <begin position="49"/>
        <end position="70"/>
    </location>
</feature>
<evidence type="ECO:0000256" key="4">
    <source>
        <dbReference type="ARBA" id="ARBA00022989"/>
    </source>
</evidence>
<dbReference type="Pfam" id="PF05978">
    <property type="entry name" value="UNC-93"/>
    <property type="match status" value="1"/>
</dbReference>
<feature type="transmembrane region" description="Helical" evidence="10">
    <location>
        <begin position="77"/>
        <end position="93"/>
    </location>
</feature>